<comment type="caution">
    <text evidence="2">The sequence shown here is derived from an EMBL/GenBank/DDBJ whole genome shotgun (WGS) entry which is preliminary data.</text>
</comment>
<protein>
    <recommendedName>
        <fullName evidence="4">Carboxymuconolactone decarboxylase-like domain-containing protein</fullName>
    </recommendedName>
</protein>
<dbReference type="AlphaFoldDB" id="A0AAW1PKA7"/>
<dbReference type="EMBL" id="JALJOQ010000022">
    <property type="protein sequence ID" value="KAK9808538.1"/>
    <property type="molecule type" value="Genomic_DNA"/>
</dbReference>
<keyword evidence="3" id="KW-1185">Reference proteome</keyword>
<name>A0AAW1PKA7_9CHLO</name>
<proteinExistence type="predicted"/>
<evidence type="ECO:0000256" key="1">
    <source>
        <dbReference type="SAM" id="MobiDB-lite"/>
    </source>
</evidence>
<dbReference type="InterPro" id="IPR029032">
    <property type="entry name" value="AhpD-like"/>
</dbReference>
<feature type="compositionally biased region" description="Polar residues" evidence="1">
    <location>
        <begin position="35"/>
        <end position="53"/>
    </location>
</feature>
<dbReference type="Gene3D" id="1.20.1290.10">
    <property type="entry name" value="AhpD-like"/>
    <property type="match status" value="1"/>
</dbReference>
<evidence type="ECO:0000313" key="3">
    <source>
        <dbReference type="Proteomes" id="UP001465755"/>
    </source>
</evidence>
<dbReference type="SUPFAM" id="SSF69118">
    <property type="entry name" value="AhpD-like"/>
    <property type="match status" value="1"/>
</dbReference>
<evidence type="ECO:0000313" key="2">
    <source>
        <dbReference type="EMBL" id="KAK9808538.1"/>
    </source>
</evidence>
<accession>A0AAW1PKA7</accession>
<feature type="region of interest" description="Disordered" evidence="1">
    <location>
        <begin position="252"/>
        <end position="300"/>
    </location>
</feature>
<dbReference type="Proteomes" id="UP001465755">
    <property type="component" value="Unassembled WGS sequence"/>
</dbReference>
<organism evidence="2 3">
    <name type="scientific">Symbiochloris irregularis</name>
    <dbReference type="NCBI Taxonomy" id="706552"/>
    <lineage>
        <taxon>Eukaryota</taxon>
        <taxon>Viridiplantae</taxon>
        <taxon>Chlorophyta</taxon>
        <taxon>core chlorophytes</taxon>
        <taxon>Trebouxiophyceae</taxon>
        <taxon>Trebouxiales</taxon>
        <taxon>Trebouxiaceae</taxon>
        <taxon>Symbiochloris</taxon>
    </lineage>
</organism>
<reference evidence="2 3" key="1">
    <citation type="journal article" date="2024" name="Nat. Commun.">
        <title>Phylogenomics reveals the evolutionary origins of lichenization in chlorophyte algae.</title>
        <authorList>
            <person name="Puginier C."/>
            <person name="Libourel C."/>
            <person name="Otte J."/>
            <person name="Skaloud P."/>
            <person name="Haon M."/>
            <person name="Grisel S."/>
            <person name="Petersen M."/>
            <person name="Berrin J.G."/>
            <person name="Delaux P.M."/>
            <person name="Dal Grande F."/>
            <person name="Keller J."/>
        </authorList>
    </citation>
    <scope>NUCLEOTIDE SEQUENCE [LARGE SCALE GENOMIC DNA]</scope>
    <source>
        <strain evidence="2 3">SAG 2036</strain>
    </source>
</reference>
<gene>
    <name evidence="2" type="ORF">WJX73_006328</name>
</gene>
<sequence length="300" mass="32779">MHSLIWARPSLQGAVCSTSLARTILQPWQRAEQGTMRTNSSTSAADQTNAYPQNLTQQDEQLLRVFLTACHYRWKELPVRAQAALDAGCTSAQLRATVRHLPIVAGYAPCLAAAKALHASGHLGEDTPGKMGGPPGNAFELVYAKVRDRVWQNLYQVDSYISEAIRIHAYGDIYSSPGLNLQQKQIFIIGFLGTADMHDELFGHCLAALRFGVPQAACEYTIRTAFQMDPSKPEALQRRAVKILAGASRKVKQNFPDGLPPLPSVTIPDPESVRRSSPPPEANLDGAGHLVQDDSEDRPS</sequence>
<evidence type="ECO:0008006" key="4">
    <source>
        <dbReference type="Google" id="ProtNLM"/>
    </source>
</evidence>
<feature type="region of interest" description="Disordered" evidence="1">
    <location>
        <begin position="31"/>
        <end position="53"/>
    </location>
</feature>